<proteinExistence type="predicted"/>
<evidence type="ECO:0000256" key="2">
    <source>
        <dbReference type="SAM" id="SignalP"/>
    </source>
</evidence>
<keyword evidence="2" id="KW-0732">Signal</keyword>
<feature type="non-terminal residue" evidence="3">
    <location>
        <position position="1"/>
    </location>
</feature>
<dbReference type="AlphaFoldDB" id="A0A7R8ZHX7"/>
<feature type="region of interest" description="Disordered" evidence="1">
    <location>
        <begin position="453"/>
        <end position="493"/>
    </location>
</feature>
<feature type="compositionally biased region" description="Basic and acidic residues" evidence="1">
    <location>
        <begin position="155"/>
        <end position="175"/>
    </location>
</feature>
<dbReference type="EMBL" id="OB660486">
    <property type="protein sequence ID" value="CAD7225030.1"/>
    <property type="molecule type" value="Genomic_DNA"/>
</dbReference>
<name>A0A7R8ZHX7_9CRUS</name>
<accession>A0A7R8ZHX7</accession>
<reference evidence="3" key="1">
    <citation type="submission" date="2020-11" db="EMBL/GenBank/DDBJ databases">
        <authorList>
            <person name="Tran Van P."/>
        </authorList>
    </citation>
    <scope>NUCLEOTIDE SEQUENCE</scope>
</reference>
<sequence>MLTPITAILVFCCVSAQVFKEDNQSHQESKNLVDVESGENGGSGVIAVPIFRVVKESSIDDRQVSPEWTKEKLLNHFWQRYQRQRLKNLAATVQNSQTPVSGSEENPVEEILTEVETTLINLDKEIDALSHLVNRDEVSQENPTFQQVTKFISSKAEESSGGHSSKEELGEKDHETFVLESPKRFILPEKDTSEKDDGIQAASHGYKRVADESPAYGHPQGTLAPEYTQHGVSNLNDHRFSLLKDKSGEGFPSYGESQQAFVVPFRQVQTKFKPPPHQPLLKGEYMFEVSTSASDFGNPVVHHPQDPFIRGTTNVAQASYHEQHQNTYGTKSFYPFDPSSSSLIIIPPLMQPKPDQYFQGAPIHVPSVDSANEYVQMVFDPNVSVKKSSEDQKKYRDSLAKKYQSALKKYKESLKTHDIFTQDVLRQEYLHALWQYEEALLQKKVKNVLKPEKINTPAPVHPSIEGGGPPKLSSLHGFDNSPTSIEETTKDTE</sequence>
<evidence type="ECO:0000313" key="3">
    <source>
        <dbReference type="EMBL" id="CAD7225030.1"/>
    </source>
</evidence>
<protein>
    <submittedName>
        <fullName evidence="3">Uncharacterized protein</fullName>
    </submittedName>
</protein>
<feature type="region of interest" description="Disordered" evidence="1">
    <location>
        <begin position="153"/>
        <end position="175"/>
    </location>
</feature>
<feature type="chain" id="PRO_5043658214" evidence="2">
    <location>
        <begin position="17"/>
        <end position="493"/>
    </location>
</feature>
<organism evidence="3">
    <name type="scientific">Cyprideis torosa</name>
    <dbReference type="NCBI Taxonomy" id="163714"/>
    <lineage>
        <taxon>Eukaryota</taxon>
        <taxon>Metazoa</taxon>
        <taxon>Ecdysozoa</taxon>
        <taxon>Arthropoda</taxon>
        <taxon>Crustacea</taxon>
        <taxon>Oligostraca</taxon>
        <taxon>Ostracoda</taxon>
        <taxon>Podocopa</taxon>
        <taxon>Podocopida</taxon>
        <taxon>Cytherocopina</taxon>
        <taxon>Cytheroidea</taxon>
        <taxon>Cytherideidae</taxon>
        <taxon>Cyprideis</taxon>
    </lineage>
</organism>
<feature type="signal peptide" evidence="2">
    <location>
        <begin position="1"/>
        <end position="16"/>
    </location>
</feature>
<evidence type="ECO:0000256" key="1">
    <source>
        <dbReference type="SAM" id="MobiDB-lite"/>
    </source>
</evidence>
<gene>
    <name evidence="3" type="ORF">CTOB1V02_LOCUS2979</name>
</gene>